<dbReference type="EMBL" id="VWPJ01000008">
    <property type="protein sequence ID" value="KAA5605665.1"/>
    <property type="molecule type" value="Genomic_DNA"/>
</dbReference>
<dbReference type="OrthoDB" id="9785015at2"/>
<evidence type="ECO:0000313" key="2">
    <source>
        <dbReference type="EMBL" id="KAA5605665.1"/>
    </source>
</evidence>
<dbReference type="RefSeq" id="WP_150062376.1">
    <property type="nucleotide sequence ID" value="NZ_JACHII010000002.1"/>
</dbReference>
<dbReference type="Gene3D" id="3.40.190.10">
    <property type="entry name" value="Periplasmic binding protein-like II"/>
    <property type="match status" value="2"/>
</dbReference>
<reference evidence="2 3" key="1">
    <citation type="submission" date="2019-09" db="EMBL/GenBank/DDBJ databases">
        <title>Genome sequence of Roseospira marina, one of the more divergent members of the non-sulfur purple photosynthetic bacterial family, the Rhodospirillaceae.</title>
        <authorList>
            <person name="Meyer T."/>
            <person name="Kyndt J."/>
        </authorList>
    </citation>
    <scope>NUCLEOTIDE SEQUENCE [LARGE SCALE GENOMIC DNA]</scope>
    <source>
        <strain evidence="2 3">DSM 15113</strain>
    </source>
</reference>
<gene>
    <name evidence="2" type="ORF">F1188_10570</name>
</gene>
<dbReference type="InterPro" id="IPR006311">
    <property type="entry name" value="TAT_signal"/>
</dbReference>
<feature type="chain" id="PRO_5024435207" description="Molybdate ABC transporter substrate-binding protein" evidence="1">
    <location>
        <begin position="32"/>
        <end position="265"/>
    </location>
</feature>
<sequence>MATPAFVSRRAALTGAAAATALALAPSSGRAQTAGTTVFADPSLKPVLQSLLPTVQKTAGLSLMVAFGEASGAAGRTGSLVHDVIIVAGAGNMARLVDAGQVEPPTDLLTNGLALVAAPGRAAPDAVRRGMDLTAWVDRDAPLALVDPAANSIGETSLDALRALGWGEGVSRRVVLAPGPSTVLDWVAHDEAALGVALANAARHDTRVRVVGAFPPGTSTPVLYQVAVRAGTPVDAPARRFVHALYSEAAHEAFRADGLVPLVAR</sequence>
<keyword evidence="3" id="KW-1185">Reference proteome</keyword>
<dbReference type="InterPro" id="IPR050682">
    <property type="entry name" value="ModA/WtpA"/>
</dbReference>
<evidence type="ECO:0008006" key="4">
    <source>
        <dbReference type="Google" id="ProtNLM"/>
    </source>
</evidence>
<dbReference type="Pfam" id="PF13531">
    <property type="entry name" value="SBP_bac_11"/>
    <property type="match status" value="1"/>
</dbReference>
<comment type="caution">
    <text evidence="2">The sequence shown here is derived from an EMBL/GenBank/DDBJ whole genome shotgun (WGS) entry which is preliminary data.</text>
</comment>
<dbReference type="AlphaFoldDB" id="A0A5M6ID50"/>
<dbReference type="Proteomes" id="UP000324065">
    <property type="component" value="Unassembled WGS sequence"/>
</dbReference>
<dbReference type="GO" id="GO:0030973">
    <property type="term" value="F:molybdate ion binding"/>
    <property type="evidence" value="ECO:0007669"/>
    <property type="project" value="TreeGrafter"/>
</dbReference>
<dbReference type="SUPFAM" id="SSF53850">
    <property type="entry name" value="Periplasmic binding protein-like II"/>
    <property type="match status" value="1"/>
</dbReference>
<evidence type="ECO:0000256" key="1">
    <source>
        <dbReference type="SAM" id="SignalP"/>
    </source>
</evidence>
<dbReference type="PROSITE" id="PS51318">
    <property type="entry name" value="TAT"/>
    <property type="match status" value="1"/>
</dbReference>
<accession>A0A5M6ID50</accession>
<keyword evidence="1" id="KW-0732">Signal</keyword>
<dbReference type="PANTHER" id="PTHR30632:SF17">
    <property type="entry name" value="MOLYBDATE-BINDING PROTEIN MODA"/>
    <property type="match status" value="1"/>
</dbReference>
<evidence type="ECO:0000313" key="3">
    <source>
        <dbReference type="Proteomes" id="UP000324065"/>
    </source>
</evidence>
<organism evidence="2 3">
    <name type="scientific">Roseospira marina</name>
    <dbReference type="NCBI Taxonomy" id="140057"/>
    <lineage>
        <taxon>Bacteria</taxon>
        <taxon>Pseudomonadati</taxon>
        <taxon>Pseudomonadota</taxon>
        <taxon>Alphaproteobacteria</taxon>
        <taxon>Rhodospirillales</taxon>
        <taxon>Rhodospirillaceae</taxon>
        <taxon>Roseospira</taxon>
    </lineage>
</organism>
<proteinExistence type="predicted"/>
<feature type="signal peptide" evidence="1">
    <location>
        <begin position="1"/>
        <end position="31"/>
    </location>
</feature>
<dbReference type="GO" id="GO:0015689">
    <property type="term" value="P:molybdate ion transport"/>
    <property type="evidence" value="ECO:0007669"/>
    <property type="project" value="TreeGrafter"/>
</dbReference>
<dbReference type="PANTHER" id="PTHR30632">
    <property type="entry name" value="MOLYBDATE-BINDING PERIPLASMIC PROTEIN"/>
    <property type="match status" value="1"/>
</dbReference>
<name>A0A5M6ID50_9PROT</name>
<protein>
    <recommendedName>
        <fullName evidence="4">Molybdate ABC transporter substrate-binding protein</fullName>
    </recommendedName>
</protein>
<dbReference type="GO" id="GO:0030288">
    <property type="term" value="C:outer membrane-bounded periplasmic space"/>
    <property type="evidence" value="ECO:0007669"/>
    <property type="project" value="TreeGrafter"/>
</dbReference>